<feature type="transmembrane region" description="Helical" evidence="1">
    <location>
        <begin position="38"/>
        <end position="61"/>
    </location>
</feature>
<evidence type="ECO:0000313" key="4">
    <source>
        <dbReference type="WBParaSite" id="TCNE_0001256001-mRNA-1"/>
    </source>
</evidence>
<organism evidence="3 4">
    <name type="scientific">Toxocara canis</name>
    <name type="common">Canine roundworm</name>
    <dbReference type="NCBI Taxonomy" id="6265"/>
    <lineage>
        <taxon>Eukaryota</taxon>
        <taxon>Metazoa</taxon>
        <taxon>Ecdysozoa</taxon>
        <taxon>Nematoda</taxon>
        <taxon>Chromadorea</taxon>
        <taxon>Rhabditida</taxon>
        <taxon>Spirurina</taxon>
        <taxon>Ascaridomorpha</taxon>
        <taxon>Ascaridoidea</taxon>
        <taxon>Toxocaridae</taxon>
        <taxon>Toxocara</taxon>
    </lineage>
</organism>
<dbReference type="WBParaSite" id="TCNE_0001256001-mRNA-1">
    <property type="protein sequence ID" value="TCNE_0001256001-mRNA-1"/>
    <property type="gene ID" value="TCNE_0001256001"/>
</dbReference>
<keyword evidence="1" id="KW-1133">Transmembrane helix</keyword>
<gene>
    <name evidence="2" type="ORF">TCNE_LOCUS12560</name>
</gene>
<dbReference type="AlphaFoldDB" id="A0A183UVP0"/>
<reference evidence="2 3" key="2">
    <citation type="submission" date="2018-11" db="EMBL/GenBank/DDBJ databases">
        <authorList>
            <consortium name="Pathogen Informatics"/>
        </authorList>
    </citation>
    <scope>NUCLEOTIDE SEQUENCE [LARGE SCALE GENOMIC DNA]</scope>
</reference>
<dbReference type="Proteomes" id="UP000050794">
    <property type="component" value="Unassembled WGS sequence"/>
</dbReference>
<evidence type="ECO:0000313" key="2">
    <source>
        <dbReference type="EMBL" id="VDM43881.1"/>
    </source>
</evidence>
<evidence type="ECO:0000256" key="1">
    <source>
        <dbReference type="SAM" id="Phobius"/>
    </source>
</evidence>
<proteinExistence type="predicted"/>
<accession>A0A183UVP0</accession>
<keyword evidence="1" id="KW-0472">Membrane</keyword>
<name>A0A183UVP0_TOXCA</name>
<keyword evidence="3" id="KW-1185">Reference proteome</keyword>
<dbReference type="SUPFAM" id="SSF81321">
    <property type="entry name" value="Family A G protein-coupled receptor-like"/>
    <property type="match status" value="1"/>
</dbReference>
<reference evidence="4" key="1">
    <citation type="submission" date="2016-06" db="UniProtKB">
        <authorList>
            <consortium name="WormBaseParasite"/>
        </authorList>
    </citation>
    <scope>IDENTIFICATION</scope>
</reference>
<sequence>MTSYVCLSLLKLYAVYNPLNYRSMFSTGRCLWMIGLSWIVYALMILYTWTVIAISNFKWFVKWAGISASRSSYVMSRSKDIFFVVVYVITIIVFLLTGRSTINLILVIFIRRGRKFVDTLQIGRNNSTSTRFPFWKLSLNVLIFAVVNFAFVYATFMTVFFQDSCYWRVNRDRRTKTIGLLRFVPNCSTSMFANFV</sequence>
<feature type="transmembrane region" description="Helical" evidence="1">
    <location>
        <begin position="81"/>
        <end position="110"/>
    </location>
</feature>
<dbReference type="Gene3D" id="1.20.1070.10">
    <property type="entry name" value="Rhodopsin 7-helix transmembrane proteins"/>
    <property type="match status" value="1"/>
</dbReference>
<feature type="transmembrane region" description="Helical" evidence="1">
    <location>
        <begin position="141"/>
        <end position="161"/>
    </location>
</feature>
<protein>
    <submittedName>
        <fullName evidence="4">G_PROTEIN_RECEP_F1_2 domain-containing protein</fullName>
    </submittedName>
</protein>
<dbReference type="EMBL" id="UYWY01021321">
    <property type="protein sequence ID" value="VDM43881.1"/>
    <property type="molecule type" value="Genomic_DNA"/>
</dbReference>
<evidence type="ECO:0000313" key="3">
    <source>
        <dbReference type="Proteomes" id="UP000050794"/>
    </source>
</evidence>
<keyword evidence="1" id="KW-0812">Transmembrane</keyword>